<dbReference type="Proteomes" id="UP000217999">
    <property type="component" value="Unassembled WGS sequence"/>
</dbReference>
<sequence>MYLLDTNIVSELRKAEKGRADAQVLQWFSGIKIQHAYLSVISLAEIQTGILLLARRDEQAAAILQNWLKMRLLPEFAQRILPLDAQAALLSAQFHVPDKSPLNDAYIAATAKTHGLTLVTRNVRDFAGLGIEVFDPFAQGR</sequence>
<dbReference type="SUPFAM" id="SSF88723">
    <property type="entry name" value="PIN domain-like"/>
    <property type="match status" value="1"/>
</dbReference>
<keyword evidence="4" id="KW-0479">Metal-binding</keyword>
<evidence type="ECO:0000256" key="3">
    <source>
        <dbReference type="ARBA" id="ARBA00022722"/>
    </source>
</evidence>
<dbReference type="PANTHER" id="PTHR33653">
    <property type="entry name" value="RIBONUCLEASE VAPC2"/>
    <property type="match status" value="1"/>
</dbReference>
<keyword evidence="5" id="KW-0378">Hydrolase</keyword>
<evidence type="ECO:0000256" key="2">
    <source>
        <dbReference type="ARBA" id="ARBA00022649"/>
    </source>
</evidence>
<dbReference type="Gene3D" id="3.40.50.1010">
    <property type="entry name" value="5'-nuclease"/>
    <property type="match status" value="1"/>
</dbReference>
<keyword evidence="6" id="KW-0460">Magnesium</keyword>
<dbReference type="GO" id="GO:0016787">
    <property type="term" value="F:hydrolase activity"/>
    <property type="evidence" value="ECO:0007669"/>
    <property type="project" value="UniProtKB-KW"/>
</dbReference>
<comment type="caution">
    <text evidence="9">The sequence shown here is derived from an EMBL/GenBank/DDBJ whole genome shotgun (WGS) entry which is preliminary data.</text>
</comment>
<dbReference type="RefSeq" id="WP_095550434.1">
    <property type="nucleotide sequence ID" value="NZ_NSJF01000006.1"/>
</dbReference>
<evidence type="ECO:0000256" key="6">
    <source>
        <dbReference type="ARBA" id="ARBA00022842"/>
    </source>
</evidence>
<protein>
    <submittedName>
        <fullName evidence="9">VapC toxin family PIN domain ribonuclease</fullName>
    </submittedName>
</protein>
<dbReference type="AlphaFoldDB" id="A0A2A2A7M2"/>
<keyword evidence="3" id="KW-0540">Nuclease</keyword>
<gene>
    <name evidence="9" type="ORF">CK620_11655</name>
</gene>
<dbReference type="CDD" id="cd18746">
    <property type="entry name" value="PIN_VapC4-5_FitB-like"/>
    <property type="match status" value="1"/>
</dbReference>
<dbReference type="GO" id="GO:0046872">
    <property type="term" value="F:metal ion binding"/>
    <property type="evidence" value="ECO:0007669"/>
    <property type="project" value="UniProtKB-KW"/>
</dbReference>
<keyword evidence="2" id="KW-1277">Toxin-antitoxin system</keyword>
<organism evidence="9 10">
    <name type="scientific">Vandammella animalimorsus</name>
    <dbReference type="NCBI Taxonomy" id="2029117"/>
    <lineage>
        <taxon>Bacteria</taxon>
        <taxon>Pseudomonadati</taxon>
        <taxon>Pseudomonadota</taxon>
        <taxon>Betaproteobacteria</taxon>
        <taxon>Burkholderiales</taxon>
        <taxon>Comamonadaceae</taxon>
        <taxon>Vandammella</taxon>
    </lineage>
</organism>
<evidence type="ECO:0000313" key="9">
    <source>
        <dbReference type="EMBL" id="PAT33803.1"/>
    </source>
</evidence>
<evidence type="ECO:0000256" key="7">
    <source>
        <dbReference type="ARBA" id="ARBA00038093"/>
    </source>
</evidence>
<dbReference type="GO" id="GO:0004518">
    <property type="term" value="F:nuclease activity"/>
    <property type="evidence" value="ECO:0007669"/>
    <property type="project" value="UniProtKB-KW"/>
</dbReference>
<dbReference type="InterPro" id="IPR050556">
    <property type="entry name" value="Type_II_TA_system_RNase"/>
</dbReference>
<reference evidence="9 10" key="1">
    <citation type="submission" date="2017-08" db="EMBL/GenBank/DDBJ databases">
        <title>WGS of Clinical strains of the CDC Group NO-1 linked to zoonotic infections in humans.</title>
        <authorList>
            <person name="Bernier A.-M."/>
            <person name="Bernard K."/>
        </authorList>
    </citation>
    <scope>NUCLEOTIDE SEQUENCE [LARGE SCALE GENOMIC DNA]</scope>
    <source>
        <strain evidence="9 10">NML03-0146</strain>
    </source>
</reference>
<dbReference type="InterPro" id="IPR029060">
    <property type="entry name" value="PIN-like_dom_sf"/>
</dbReference>
<comment type="similarity">
    <text evidence="7">Belongs to the PINc/VapC protein family.</text>
</comment>
<accession>A0A2A2A7M2</accession>
<evidence type="ECO:0000256" key="5">
    <source>
        <dbReference type="ARBA" id="ARBA00022801"/>
    </source>
</evidence>
<proteinExistence type="inferred from homology"/>
<feature type="domain" description="PIN" evidence="8">
    <location>
        <begin position="2"/>
        <end position="124"/>
    </location>
</feature>
<evidence type="ECO:0000256" key="4">
    <source>
        <dbReference type="ARBA" id="ARBA00022723"/>
    </source>
</evidence>
<dbReference type="PANTHER" id="PTHR33653:SF1">
    <property type="entry name" value="RIBONUCLEASE VAPC2"/>
    <property type="match status" value="1"/>
</dbReference>
<dbReference type="Pfam" id="PF01850">
    <property type="entry name" value="PIN"/>
    <property type="match status" value="1"/>
</dbReference>
<name>A0A2A2A7M2_9BURK</name>
<evidence type="ECO:0000259" key="8">
    <source>
        <dbReference type="Pfam" id="PF01850"/>
    </source>
</evidence>
<dbReference type="EMBL" id="NSJF01000006">
    <property type="protein sequence ID" value="PAT33803.1"/>
    <property type="molecule type" value="Genomic_DNA"/>
</dbReference>
<comment type="cofactor">
    <cofactor evidence="1">
        <name>Mg(2+)</name>
        <dbReference type="ChEBI" id="CHEBI:18420"/>
    </cofactor>
</comment>
<dbReference type="InterPro" id="IPR002716">
    <property type="entry name" value="PIN_dom"/>
</dbReference>
<evidence type="ECO:0000256" key="1">
    <source>
        <dbReference type="ARBA" id="ARBA00001946"/>
    </source>
</evidence>
<evidence type="ECO:0000313" key="10">
    <source>
        <dbReference type="Proteomes" id="UP000217999"/>
    </source>
</evidence>